<proteinExistence type="predicted"/>
<sequence>MSSDSGCLTASFSNNTYKSENQHGKSRNAGYEDLNDIALNEKQPYDNNEERMCLEEPDGTKNRCRLCNYLMSILSVAVLVGCAIVLYLLFSCKLPGLKCSIKPTPPPMPTTTSPTRGCIVSRGNTCFFQYRLTLRNTTEIRLMKETAINKVTVFNVTSLSDGSDETIFDQTNNMTFNVSVNDAEIEFAVHISDTQCNQQGNYSILAISDENGFEESFFSVEVIAQCPCHLNLEITSTGEISCSFPNAENTSILIQKCSGEMQHFLLNTSEIIHPRDLHTTNGFSATWSKDGTLNIKLVLGRLNCSHEGHYNIVVTMNGTSTVYDVYLHVIDHPQTPVIAIEGAGIIENKDGKISCRAMTGCSNVEIELSSSGNNIWDIWTQTSPVSSTLTNLGWETQSVTTISADQVANVDKRKFRCKYMANRAIYTSPELCTGVIPENFCKKDVGKCNYQHPYFCNKYVSCTSPSNPLERPCHKPGADT</sequence>
<keyword evidence="1" id="KW-0812">Transmembrane</keyword>
<accession>A0AAE0SLK6</accession>
<evidence type="ECO:0000256" key="1">
    <source>
        <dbReference type="SAM" id="Phobius"/>
    </source>
</evidence>
<gene>
    <name evidence="2" type="ORF">CHS0354_000068</name>
</gene>
<keyword evidence="1" id="KW-1133">Transmembrane helix</keyword>
<dbReference type="AlphaFoldDB" id="A0AAE0SLK6"/>
<protein>
    <submittedName>
        <fullName evidence="2">Uncharacterized protein</fullName>
    </submittedName>
</protein>
<keyword evidence="3" id="KW-1185">Reference proteome</keyword>
<dbReference type="Proteomes" id="UP001195483">
    <property type="component" value="Unassembled WGS sequence"/>
</dbReference>
<reference evidence="2" key="2">
    <citation type="journal article" date="2021" name="Genome Biol. Evol.">
        <title>Developing a high-quality reference genome for a parasitic bivalve with doubly uniparental inheritance (Bivalvia: Unionida).</title>
        <authorList>
            <person name="Smith C.H."/>
        </authorList>
    </citation>
    <scope>NUCLEOTIDE SEQUENCE</scope>
    <source>
        <strain evidence="2">CHS0354</strain>
        <tissue evidence="2">Mantle</tissue>
    </source>
</reference>
<dbReference type="EMBL" id="JAEAOA010000038">
    <property type="protein sequence ID" value="KAK3594201.1"/>
    <property type="molecule type" value="Genomic_DNA"/>
</dbReference>
<evidence type="ECO:0000313" key="2">
    <source>
        <dbReference type="EMBL" id="KAK3594201.1"/>
    </source>
</evidence>
<reference evidence="2" key="3">
    <citation type="submission" date="2023-05" db="EMBL/GenBank/DDBJ databases">
        <authorList>
            <person name="Smith C.H."/>
        </authorList>
    </citation>
    <scope>NUCLEOTIDE SEQUENCE</scope>
    <source>
        <strain evidence="2">CHS0354</strain>
        <tissue evidence="2">Mantle</tissue>
    </source>
</reference>
<organism evidence="2 3">
    <name type="scientific">Potamilus streckersoni</name>
    <dbReference type="NCBI Taxonomy" id="2493646"/>
    <lineage>
        <taxon>Eukaryota</taxon>
        <taxon>Metazoa</taxon>
        <taxon>Spiralia</taxon>
        <taxon>Lophotrochozoa</taxon>
        <taxon>Mollusca</taxon>
        <taxon>Bivalvia</taxon>
        <taxon>Autobranchia</taxon>
        <taxon>Heteroconchia</taxon>
        <taxon>Palaeoheterodonta</taxon>
        <taxon>Unionida</taxon>
        <taxon>Unionoidea</taxon>
        <taxon>Unionidae</taxon>
        <taxon>Ambleminae</taxon>
        <taxon>Lampsilini</taxon>
        <taxon>Potamilus</taxon>
    </lineage>
</organism>
<evidence type="ECO:0000313" key="3">
    <source>
        <dbReference type="Proteomes" id="UP001195483"/>
    </source>
</evidence>
<reference evidence="2" key="1">
    <citation type="journal article" date="2021" name="Genome Biol. Evol.">
        <title>A High-Quality Reference Genome for a Parasitic Bivalve with Doubly Uniparental Inheritance (Bivalvia: Unionida).</title>
        <authorList>
            <person name="Smith C.H."/>
        </authorList>
    </citation>
    <scope>NUCLEOTIDE SEQUENCE</scope>
    <source>
        <strain evidence="2">CHS0354</strain>
    </source>
</reference>
<keyword evidence="1" id="KW-0472">Membrane</keyword>
<comment type="caution">
    <text evidence="2">The sequence shown here is derived from an EMBL/GenBank/DDBJ whole genome shotgun (WGS) entry which is preliminary data.</text>
</comment>
<name>A0AAE0SLK6_9BIVA</name>
<feature type="transmembrane region" description="Helical" evidence="1">
    <location>
        <begin position="69"/>
        <end position="90"/>
    </location>
</feature>